<feature type="region of interest" description="Disordered" evidence="8">
    <location>
        <begin position="257"/>
        <end position="308"/>
    </location>
</feature>
<gene>
    <name evidence="10" type="ORF">HAZT_HAZT005922</name>
</gene>
<name>A0A6A0H462_HYAAZ</name>
<feature type="compositionally biased region" description="Low complexity" evidence="8">
    <location>
        <begin position="742"/>
        <end position="766"/>
    </location>
</feature>
<sequence length="935" mass="103816">MSSGVVTLQFFLRLNYLDMHRTYGCAANPQRTRPLCDFCGRKFCQPQKLKVHIKRMHSVELIVCSCFTNGTKQFFLRLHSLDMHVTYSCSRNPARVFPLCDYCGKKFCQPQHLRSHQKRMHADMSEVLREFQCKMCFKILGSRAALQRHLKEVHHKVSGGKEDLSTGATCDRCGKMFQNKSNLKIHMLTHSGVKPFKCIESGCNAAFTTKQCLQFHYKKVHGYTGDGMPKIERCIPYTFDSYSGGLVPDPGRGKIPPMPSSLEQTSVISNPNSPSQSLDMTQTTMPLHHEEPPISPMTSDSESHSRQDEVLLDVGKLPPAATLHGYVAKYAAAATRLVSKGSRKWLGDSLELYDRDQQDTSSSGGRDIYDFEERIDSDLQRRREKEELIGVEDERLLRRESNASLLVEAALSVAELRGYGSGRCSPTLQTSQSDQLQLPHEAALATHIRYTTSEDEHRHLGYTLEREYDPRSLPEVMVVQDNLSQHDLNDQLHLDTIPSSSSNDSVTPLSSATLSSSALSLTLSSNSSLATSLSPSSPLPVALPPSSTVLSSSLVSSTSMEPSLHVLEELPALDMTYKQYRIVPETSVSHDHLLAATPLDENSASMGLEVLTSSGSSNIVTVMSPSRHDHLSEQLPLPELQPHDFRGLPALKSPDGQRSPTYLSSSPTHDVLRTYLIPSDALRSSSFTLEQGVDMSRTNLFIRYTSDPSGTQHRTTTIYELDRPPSHSLDLTLPRADHQRDLSPLGPLSRSLSPDPQLSPGTTTHLSPHHHLSPSEHEQGSQNHLTLYTQLSSHVQLPPYSHITTLNQMSPGNRPDSVSPDVNNMDRIPISSHSPPDTTMTINSSNGPPLPPISRIVSTSQFYSSRSILPRHDFSPTTLPSYSEPLLAGESSSSLTTVVAANKERSSSPYSQYPNSPYQRYQDLPSPPSYQYQYY</sequence>
<organism evidence="10">
    <name type="scientific">Hyalella azteca</name>
    <name type="common">Amphipod</name>
    <dbReference type="NCBI Taxonomy" id="294128"/>
    <lineage>
        <taxon>Eukaryota</taxon>
        <taxon>Metazoa</taxon>
        <taxon>Ecdysozoa</taxon>
        <taxon>Arthropoda</taxon>
        <taxon>Crustacea</taxon>
        <taxon>Multicrustacea</taxon>
        <taxon>Malacostraca</taxon>
        <taxon>Eumalacostraca</taxon>
        <taxon>Peracarida</taxon>
        <taxon>Amphipoda</taxon>
        <taxon>Senticaudata</taxon>
        <taxon>Talitrida</taxon>
        <taxon>Talitroidea</taxon>
        <taxon>Hyalellidae</taxon>
        <taxon>Hyalella</taxon>
    </lineage>
</organism>
<dbReference type="SUPFAM" id="SSF57667">
    <property type="entry name" value="beta-beta-alpha zinc fingers"/>
    <property type="match status" value="2"/>
</dbReference>
<keyword evidence="6" id="KW-0539">Nucleus</keyword>
<dbReference type="PROSITE" id="PS00028">
    <property type="entry name" value="ZINC_FINGER_C2H2_1"/>
    <property type="match status" value="4"/>
</dbReference>
<protein>
    <recommendedName>
        <fullName evidence="9">C2H2-type domain-containing protein</fullName>
    </recommendedName>
</protein>
<dbReference type="Pfam" id="PF00096">
    <property type="entry name" value="zf-C2H2"/>
    <property type="match status" value="2"/>
</dbReference>
<keyword evidence="3" id="KW-0677">Repeat</keyword>
<reference evidence="10" key="2">
    <citation type="journal article" date="2018" name="Environ. Sci. Technol.">
        <title>The Toxicogenome of Hyalella azteca: A Model for Sediment Ecotoxicology and Evolutionary Toxicology.</title>
        <authorList>
            <person name="Poynton H.C."/>
            <person name="Hasenbein S."/>
            <person name="Benoit J.B."/>
            <person name="Sepulveda M.S."/>
            <person name="Poelchau M.F."/>
            <person name="Hughes D.S.T."/>
            <person name="Murali S.C."/>
            <person name="Chen S."/>
            <person name="Glastad K.M."/>
            <person name="Goodisman M.A.D."/>
            <person name="Werren J.H."/>
            <person name="Vineis J.H."/>
            <person name="Bowen J.L."/>
            <person name="Friedrich M."/>
            <person name="Jones J."/>
            <person name="Robertson H.M."/>
            <person name="Feyereisen R."/>
            <person name="Mechler-Hickson A."/>
            <person name="Mathers N."/>
            <person name="Lee C.E."/>
            <person name="Colbourne J.K."/>
            <person name="Biales A."/>
            <person name="Johnston J.S."/>
            <person name="Wellborn G.A."/>
            <person name="Rosendale A.J."/>
            <person name="Cridge A.G."/>
            <person name="Munoz-Torres M.C."/>
            <person name="Bain P.A."/>
            <person name="Manny A.R."/>
            <person name="Major K.M."/>
            <person name="Lambert F.N."/>
            <person name="Vulpe C.D."/>
            <person name="Tuck P."/>
            <person name="Blalock B.J."/>
            <person name="Lin Y.Y."/>
            <person name="Smith M.E."/>
            <person name="Ochoa-Acuna H."/>
            <person name="Chen M.M."/>
            <person name="Childers C.P."/>
            <person name="Qu J."/>
            <person name="Dugan S."/>
            <person name="Lee S.L."/>
            <person name="Chao H."/>
            <person name="Dinh H."/>
            <person name="Han Y."/>
            <person name="Doddapaneni H."/>
            <person name="Worley K.C."/>
            <person name="Muzny D.M."/>
            <person name="Gibbs R.A."/>
            <person name="Richards S."/>
        </authorList>
    </citation>
    <scope>NUCLEOTIDE SEQUENCE</scope>
    <source>
        <strain evidence="10">HAZT.00-mixed</strain>
        <tissue evidence="10">Whole organism</tissue>
    </source>
</reference>
<keyword evidence="4 7" id="KW-0863">Zinc-finger</keyword>
<evidence type="ECO:0000256" key="1">
    <source>
        <dbReference type="ARBA" id="ARBA00004123"/>
    </source>
</evidence>
<feature type="compositionally biased region" description="Polar residues" evidence="8">
    <location>
        <begin position="706"/>
        <end position="718"/>
    </location>
</feature>
<feature type="region of interest" description="Disordered" evidence="8">
    <location>
        <begin position="803"/>
        <end position="851"/>
    </location>
</feature>
<feature type="region of interest" description="Disordered" evidence="8">
    <location>
        <begin position="900"/>
        <end position="935"/>
    </location>
</feature>
<feature type="domain" description="C2H2-type" evidence="9">
    <location>
        <begin position="168"/>
        <end position="195"/>
    </location>
</feature>
<evidence type="ECO:0000256" key="2">
    <source>
        <dbReference type="ARBA" id="ARBA00022723"/>
    </source>
</evidence>
<comment type="caution">
    <text evidence="10">The sequence shown here is derived from an EMBL/GenBank/DDBJ whole genome shotgun (WGS) entry which is preliminary data.</text>
</comment>
<dbReference type="InterPro" id="IPR050888">
    <property type="entry name" value="ZnF_C2H2-type_TF"/>
</dbReference>
<evidence type="ECO:0000256" key="4">
    <source>
        <dbReference type="ARBA" id="ARBA00022771"/>
    </source>
</evidence>
<dbReference type="EMBL" id="JQDR03008717">
    <property type="protein sequence ID" value="KAA0196770.1"/>
    <property type="molecule type" value="Genomic_DNA"/>
</dbReference>
<reference evidence="10" key="3">
    <citation type="submission" date="2019-06" db="EMBL/GenBank/DDBJ databases">
        <authorList>
            <person name="Poynton C."/>
            <person name="Hasenbein S."/>
            <person name="Benoit J.B."/>
            <person name="Sepulveda M.S."/>
            <person name="Poelchau M.F."/>
            <person name="Murali S.C."/>
            <person name="Chen S."/>
            <person name="Glastad K.M."/>
            <person name="Werren J.H."/>
            <person name="Vineis J.H."/>
            <person name="Bowen J.L."/>
            <person name="Friedrich M."/>
            <person name="Jones J."/>
            <person name="Robertson H.M."/>
            <person name="Feyereisen R."/>
            <person name="Mechler-Hickson A."/>
            <person name="Mathers N."/>
            <person name="Lee C.E."/>
            <person name="Colbourne J.K."/>
            <person name="Biales A."/>
            <person name="Johnston J.S."/>
            <person name="Wellborn G.A."/>
            <person name="Rosendale A.J."/>
            <person name="Cridge A.G."/>
            <person name="Munoz-Torres M.C."/>
            <person name="Bain P.A."/>
            <person name="Manny A.R."/>
            <person name="Major K.M."/>
            <person name="Lambert F.N."/>
            <person name="Vulpe C.D."/>
            <person name="Tuck P."/>
            <person name="Blalock B.J."/>
            <person name="Lin Y.-Y."/>
            <person name="Smith M.E."/>
            <person name="Ochoa-Acuna H."/>
            <person name="Chen M.-J.M."/>
            <person name="Childers C.P."/>
            <person name="Qu J."/>
            <person name="Dugan S."/>
            <person name="Lee S.L."/>
            <person name="Chao H."/>
            <person name="Dinh H."/>
            <person name="Han Y."/>
            <person name="Doddapaneni H."/>
            <person name="Worley K.C."/>
            <person name="Muzny D.M."/>
            <person name="Gibbs R.A."/>
            <person name="Richards S."/>
        </authorList>
    </citation>
    <scope>NUCLEOTIDE SEQUENCE</scope>
    <source>
        <strain evidence="10">HAZT.00-mixed</strain>
        <tissue evidence="10">Whole organism</tissue>
    </source>
</reference>
<dbReference type="InterPro" id="IPR013087">
    <property type="entry name" value="Znf_C2H2_type"/>
</dbReference>
<evidence type="ECO:0000256" key="7">
    <source>
        <dbReference type="PROSITE-ProRule" id="PRU00042"/>
    </source>
</evidence>
<evidence type="ECO:0000256" key="5">
    <source>
        <dbReference type="ARBA" id="ARBA00022833"/>
    </source>
</evidence>
<feature type="domain" description="C2H2-type" evidence="9">
    <location>
        <begin position="196"/>
        <end position="221"/>
    </location>
</feature>
<keyword evidence="5" id="KW-0862">Zinc</keyword>
<feature type="domain" description="C2H2-type" evidence="9">
    <location>
        <begin position="98"/>
        <end position="126"/>
    </location>
</feature>
<dbReference type="PROSITE" id="PS50157">
    <property type="entry name" value="ZINC_FINGER_C2H2_2"/>
    <property type="match status" value="5"/>
</dbReference>
<evidence type="ECO:0000256" key="6">
    <source>
        <dbReference type="ARBA" id="ARBA00023242"/>
    </source>
</evidence>
<proteinExistence type="predicted"/>
<dbReference type="Gene3D" id="3.30.160.60">
    <property type="entry name" value="Classic Zinc Finger"/>
    <property type="match status" value="3"/>
</dbReference>
<dbReference type="Proteomes" id="UP000711488">
    <property type="component" value="Unassembled WGS sequence"/>
</dbReference>
<dbReference type="SMART" id="SM00355">
    <property type="entry name" value="ZnF_C2H2"/>
    <property type="match status" value="5"/>
</dbReference>
<dbReference type="PANTHER" id="PTHR24406">
    <property type="entry name" value="TRANSCRIPTIONAL REPRESSOR CTCFL-RELATED"/>
    <property type="match status" value="1"/>
</dbReference>
<accession>A0A6A0H462</accession>
<feature type="region of interest" description="Disordered" evidence="8">
    <location>
        <begin position="704"/>
        <end position="782"/>
    </location>
</feature>
<feature type="domain" description="C2H2-type" evidence="9">
    <location>
        <begin position="34"/>
        <end position="62"/>
    </location>
</feature>
<evidence type="ECO:0000313" key="10">
    <source>
        <dbReference type="EMBL" id="KAA0196770.1"/>
    </source>
</evidence>
<dbReference type="GO" id="GO:0008270">
    <property type="term" value="F:zinc ion binding"/>
    <property type="evidence" value="ECO:0007669"/>
    <property type="project" value="UniProtKB-KW"/>
</dbReference>
<dbReference type="FunFam" id="3.30.160.60:FF:001636">
    <property type="entry name" value="CLUMA_CG004886, isoform A"/>
    <property type="match status" value="1"/>
</dbReference>
<evidence type="ECO:0000256" key="8">
    <source>
        <dbReference type="SAM" id="MobiDB-lite"/>
    </source>
</evidence>
<feature type="domain" description="C2H2-type" evidence="9">
    <location>
        <begin position="131"/>
        <end position="154"/>
    </location>
</feature>
<keyword evidence="2" id="KW-0479">Metal-binding</keyword>
<feature type="compositionally biased region" description="Low complexity" evidence="8">
    <location>
        <begin position="907"/>
        <end position="922"/>
    </location>
</feature>
<comment type="subcellular location">
    <subcellularLocation>
        <location evidence="1">Nucleus</location>
    </subcellularLocation>
</comment>
<evidence type="ECO:0000259" key="9">
    <source>
        <dbReference type="PROSITE" id="PS50157"/>
    </source>
</evidence>
<feature type="compositionally biased region" description="Polar residues" evidence="8">
    <location>
        <begin position="831"/>
        <end position="847"/>
    </location>
</feature>
<dbReference type="InterPro" id="IPR036236">
    <property type="entry name" value="Znf_C2H2_sf"/>
</dbReference>
<dbReference type="GO" id="GO:0005634">
    <property type="term" value="C:nucleus"/>
    <property type="evidence" value="ECO:0007669"/>
    <property type="project" value="UniProtKB-SubCell"/>
</dbReference>
<dbReference type="AlphaFoldDB" id="A0A6A0H462"/>
<feature type="compositionally biased region" description="Polar residues" evidence="8">
    <location>
        <begin position="261"/>
        <end position="285"/>
    </location>
</feature>
<evidence type="ECO:0000256" key="3">
    <source>
        <dbReference type="ARBA" id="ARBA00022737"/>
    </source>
</evidence>
<reference evidence="10" key="1">
    <citation type="submission" date="2014-08" db="EMBL/GenBank/DDBJ databases">
        <authorList>
            <person name="Murali S."/>
            <person name="Richards S."/>
            <person name="Bandaranaike D."/>
            <person name="Bellair M."/>
            <person name="Blankenburg K."/>
            <person name="Chao H."/>
            <person name="Dinh H."/>
            <person name="Doddapaneni H."/>
            <person name="Dugan-Rocha S."/>
            <person name="Elkadiri S."/>
            <person name="Gnanaolivu R."/>
            <person name="Hughes D."/>
            <person name="Lee S."/>
            <person name="Li M."/>
            <person name="Ming W."/>
            <person name="Munidasa M."/>
            <person name="Muniz J."/>
            <person name="Nguyen L."/>
            <person name="Osuji N."/>
            <person name="Pu L.-L."/>
            <person name="Puazo M."/>
            <person name="Skinner E."/>
            <person name="Qu C."/>
            <person name="Quiroz J."/>
            <person name="Raj R."/>
            <person name="Weissenberger G."/>
            <person name="Xin Y."/>
            <person name="Zou X."/>
            <person name="Han Y."/>
            <person name="Worley K."/>
            <person name="Muzny D."/>
            <person name="Gibbs R."/>
        </authorList>
    </citation>
    <scope>NUCLEOTIDE SEQUENCE</scope>
    <source>
        <strain evidence="10">HAZT.00-mixed</strain>
        <tissue evidence="10">Whole organism</tissue>
    </source>
</reference>